<keyword evidence="5" id="KW-1185">Reference proteome</keyword>
<feature type="domain" description="SUF system FeS cluster assembly SufBD core" evidence="2">
    <location>
        <begin position="187"/>
        <end position="413"/>
    </location>
</feature>
<comment type="caution">
    <text evidence="4">The sequence shown here is derived from an EMBL/GenBank/DDBJ whole genome shotgun (WGS) entry which is preliminary data.</text>
</comment>
<evidence type="ECO:0000313" key="5">
    <source>
        <dbReference type="Proteomes" id="UP000269692"/>
    </source>
</evidence>
<evidence type="ECO:0000259" key="2">
    <source>
        <dbReference type="Pfam" id="PF01458"/>
    </source>
</evidence>
<dbReference type="PANTHER" id="PTHR43575:SF1">
    <property type="entry name" value="PROTEIN ABCI7, CHLOROPLASTIC"/>
    <property type="match status" value="1"/>
</dbReference>
<dbReference type="Pfam" id="PF19295">
    <property type="entry name" value="SufBD_N"/>
    <property type="match status" value="1"/>
</dbReference>
<dbReference type="NCBIfam" id="TIGR01981">
    <property type="entry name" value="sufD"/>
    <property type="match status" value="1"/>
</dbReference>
<dbReference type="Pfam" id="PF01458">
    <property type="entry name" value="SUFBD_core"/>
    <property type="match status" value="1"/>
</dbReference>
<organism evidence="4 5">
    <name type="scientific">Xanthobacter tagetidis</name>
    <dbReference type="NCBI Taxonomy" id="60216"/>
    <lineage>
        <taxon>Bacteria</taxon>
        <taxon>Pseudomonadati</taxon>
        <taxon>Pseudomonadota</taxon>
        <taxon>Alphaproteobacteria</taxon>
        <taxon>Hyphomicrobiales</taxon>
        <taxon>Xanthobacteraceae</taxon>
        <taxon>Xanthobacter</taxon>
    </lineage>
</organism>
<dbReference type="EMBL" id="RCTF01000001">
    <property type="protein sequence ID" value="RLP81738.1"/>
    <property type="molecule type" value="Genomic_DNA"/>
</dbReference>
<dbReference type="InterPro" id="IPR055346">
    <property type="entry name" value="Fe-S_cluster_assembly_SufBD"/>
</dbReference>
<dbReference type="OrthoDB" id="9768262at2"/>
<proteinExistence type="inferred from homology"/>
<dbReference type="InterPro" id="IPR037284">
    <property type="entry name" value="SUF_FeS_clus_asmbl_SufBD_sf"/>
</dbReference>
<dbReference type="PANTHER" id="PTHR43575">
    <property type="entry name" value="PROTEIN ABCI7, CHLOROPLASTIC"/>
    <property type="match status" value="1"/>
</dbReference>
<dbReference type="RefSeq" id="WP_121621553.1">
    <property type="nucleotide sequence ID" value="NZ_JACIIW010000004.1"/>
</dbReference>
<evidence type="ECO:0000313" key="4">
    <source>
        <dbReference type="EMBL" id="RLP81738.1"/>
    </source>
</evidence>
<dbReference type="GO" id="GO:0016226">
    <property type="term" value="P:iron-sulfur cluster assembly"/>
    <property type="evidence" value="ECO:0007669"/>
    <property type="project" value="InterPro"/>
</dbReference>
<dbReference type="InterPro" id="IPR045595">
    <property type="entry name" value="SufBD_N"/>
</dbReference>
<name>A0A3L7AQI7_9HYPH</name>
<dbReference type="InterPro" id="IPR011542">
    <property type="entry name" value="SUF_FeS_clus_asmbl_SufD"/>
</dbReference>
<protein>
    <submittedName>
        <fullName evidence="4">Fe-S cluster assembly protein SufD</fullName>
    </submittedName>
</protein>
<gene>
    <name evidence="4" type="primary">sufD</name>
    <name evidence="4" type="ORF">D9R14_01720</name>
</gene>
<dbReference type="InterPro" id="IPR000825">
    <property type="entry name" value="SUF_FeS_clus_asmbl_SufBD_core"/>
</dbReference>
<dbReference type="Proteomes" id="UP000269692">
    <property type="component" value="Unassembled WGS sequence"/>
</dbReference>
<accession>A0A3L7AQI7</accession>
<dbReference type="AlphaFoldDB" id="A0A3L7AQI7"/>
<dbReference type="SUPFAM" id="SSF101960">
    <property type="entry name" value="Stabilizer of iron transporter SufD"/>
    <property type="match status" value="1"/>
</dbReference>
<reference evidence="4 5" key="1">
    <citation type="submission" date="2018-10" db="EMBL/GenBank/DDBJ databases">
        <title>Xanthobacter tagetidis genome sequencing and assembly.</title>
        <authorList>
            <person name="Maclea K.S."/>
            <person name="Goen A.E."/>
            <person name="Fatima S.A."/>
        </authorList>
    </citation>
    <scope>NUCLEOTIDE SEQUENCE [LARGE SCALE GENOMIC DNA]</scope>
    <source>
        <strain evidence="4 5">ATCC 700314</strain>
    </source>
</reference>
<comment type="similarity">
    <text evidence="1">Belongs to the iron-sulfur cluster assembly SufBD family.</text>
</comment>
<evidence type="ECO:0000256" key="1">
    <source>
        <dbReference type="ARBA" id="ARBA00043967"/>
    </source>
</evidence>
<sequence>MAAAVHLMKTPAELALAETFAAAADRLPGTPDIAAGRAAAFAQFSARGLPHRRVEAWRYTDLRTLMRDAAPLAAPPDAAAKARAGGKGALFAAVAARRLYVVNGAFVPGLSDLSPEPGLAILSMAAALAQGDPLVAGHLGQVVPSDDAVLALNTALMGDGVVIHVAKGTALARPIHIVHVADLAAPAALFVRSLLVAEEEASVSLIETHEGPADIAYQVNGALEIVAGDGARVSRVKVTAEGSAAQHLASLSARVGAEAAFSEAGFVLGGALVRNQLAIRLDGADTVAHVCGASLLSGRQHADTTLVMEHAAPRCESREAFRAVLDGAARDVFQGRIAVRQAAQKTDARMMSRALLLSDTAEANAKPELEIFADDVQCGHGCTAGALDANQKFYLMARGIPATEAEALLIEAFVGEVVDQIEDETVRDALMGAIRAFLLARR</sequence>
<feature type="domain" description="SUF system FeS cluster assembly SufBD N-terminal" evidence="3">
    <location>
        <begin position="33"/>
        <end position="177"/>
    </location>
</feature>
<evidence type="ECO:0000259" key="3">
    <source>
        <dbReference type="Pfam" id="PF19295"/>
    </source>
</evidence>